<evidence type="ECO:0000259" key="9">
    <source>
        <dbReference type="Pfam" id="PF13193"/>
    </source>
</evidence>
<evidence type="ECO:0000259" key="8">
    <source>
        <dbReference type="Pfam" id="PF00501"/>
    </source>
</evidence>
<dbReference type="AlphaFoldDB" id="A0A1G7PZA8"/>
<dbReference type="NCBIfam" id="NF006020">
    <property type="entry name" value="PRK08162.1"/>
    <property type="match status" value="1"/>
</dbReference>
<dbReference type="InterPro" id="IPR042099">
    <property type="entry name" value="ANL_N_sf"/>
</dbReference>
<dbReference type="EC" id="6.2.1.44" evidence="6"/>
<keyword evidence="11" id="KW-1185">Reference proteome</keyword>
<protein>
    <recommendedName>
        <fullName evidence="7">3-methylmercaptopropionyl-CoA ligase</fullName>
        <ecNumber evidence="6">6.2.1.44</ecNumber>
    </recommendedName>
</protein>
<evidence type="ECO:0000313" key="10">
    <source>
        <dbReference type="EMBL" id="SDF91594.1"/>
    </source>
</evidence>
<keyword evidence="3" id="KW-0276">Fatty acid metabolism</keyword>
<dbReference type="PANTHER" id="PTHR43859:SF4">
    <property type="entry name" value="BUTANOATE--COA LIGASE AAE1-RELATED"/>
    <property type="match status" value="1"/>
</dbReference>
<evidence type="ECO:0000256" key="4">
    <source>
        <dbReference type="ARBA" id="ARBA00023098"/>
    </source>
</evidence>
<dbReference type="InterPro" id="IPR020845">
    <property type="entry name" value="AMP-binding_CS"/>
</dbReference>
<dbReference type="GO" id="GO:0016874">
    <property type="term" value="F:ligase activity"/>
    <property type="evidence" value="ECO:0007669"/>
    <property type="project" value="UniProtKB-KW"/>
</dbReference>
<evidence type="ECO:0000256" key="2">
    <source>
        <dbReference type="ARBA" id="ARBA00022598"/>
    </source>
</evidence>
<dbReference type="InterPro" id="IPR000873">
    <property type="entry name" value="AMP-dep_synth/lig_dom"/>
</dbReference>
<dbReference type="Gene3D" id="3.40.50.12780">
    <property type="entry name" value="N-terminal domain of ligase-like"/>
    <property type="match status" value="1"/>
</dbReference>
<dbReference type="InterPro" id="IPR025110">
    <property type="entry name" value="AMP-bd_C"/>
</dbReference>
<feature type="domain" description="AMP-binding enzyme C-terminal" evidence="9">
    <location>
        <begin position="451"/>
        <end position="525"/>
    </location>
</feature>
<evidence type="ECO:0000256" key="3">
    <source>
        <dbReference type="ARBA" id="ARBA00022832"/>
    </source>
</evidence>
<dbReference type="Pfam" id="PF00501">
    <property type="entry name" value="AMP-binding"/>
    <property type="match status" value="1"/>
</dbReference>
<sequence length="542" mass="59636">MYDGPELDRCAANHTALSPVSILKRVERVHPEMPAQIHGSIRRNWGEVAERCKRLASGLSKRGVGKGDTVALIAPNIPEALECALAVPMLGAVLNANNVRLDADTIAYILDHGESRVLLVDTEYAGLATEAVRQLGRDLLVVDIEDPEGPGGERIGALTYDDLLGEGDPDFPYTLPDDEWDALALNYTSGTTGRPKGVVYSHRGAWTNAVNNVVTWEMPHHPVYLWTLPLFHCNGWCFPWTITLLAGCHVFLRAPRADAIFEAFAEHGVTHLCGAPIIMSMIAEAAPEERRDFPQQVQMMTAAAPPPPTVMARMEEMGISITHVYGLTEVYGPAVVCAEKPAWRDLPLEERARLKSRQGVAYELQEDVLVLDPETGRPVPWDGKTMGEIAFRGNIVMKGYLKQPEETAKSFKDGWFWSGDLAVQHPDGYLEIRDRTKDVIISGGENISSIEVERAVHSHPAVSMAAVVAMPDEKWGEVPCAFVELADGATATEAELLEHARSRLAGFQRPKKVVFCELPKTSTGKLRKNELRDRAKAYVRSG</sequence>
<dbReference type="Gene3D" id="3.30.300.30">
    <property type="match status" value="1"/>
</dbReference>
<dbReference type="GO" id="GO:0006631">
    <property type="term" value="P:fatty acid metabolic process"/>
    <property type="evidence" value="ECO:0007669"/>
    <property type="project" value="UniProtKB-KW"/>
</dbReference>
<dbReference type="Proteomes" id="UP000199415">
    <property type="component" value="Unassembled WGS sequence"/>
</dbReference>
<evidence type="ECO:0000313" key="11">
    <source>
        <dbReference type="Proteomes" id="UP000199415"/>
    </source>
</evidence>
<dbReference type="InterPro" id="IPR045851">
    <property type="entry name" value="AMP-bd_C_sf"/>
</dbReference>
<reference evidence="10 11" key="1">
    <citation type="submission" date="2016-10" db="EMBL/GenBank/DDBJ databases">
        <authorList>
            <person name="de Groot N.N."/>
        </authorList>
    </citation>
    <scope>NUCLEOTIDE SEQUENCE [LARGE SCALE GENOMIC DNA]</scope>
    <source>
        <strain evidence="10 11">DSM 25584</strain>
    </source>
</reference>
<evidence type="ECO:0000256" key="1">
    <source>
        <dbReference type="ARBA" id="ARBA00006432"/>
    </source>
</evidence>
<evidence type="ECO:0000256" key="7">
    <source>
        <dbReference type="ARBA" id="ARBA00067668"/>
    </source>
</evidence>
<comment type="similarity">
    <text evidence="1">Belongs to the ATP-dependent AMP-binding enzyme family.</text>
</comment>
<comment type="catalytic activity">
    <reaction evidence="5">
        <text>3-(methylsulfanyl)propanoate + ATP + CoA = 3-(methylsulfanyl)propanoyl-CoA + AMP + diphosphate</text>
        <dbReference type="Rhea" id="RHEA:43052"/>
        <dbReference type="ChEBI" id="CHEBI:30616"/>
        <dbReference type="ChEBI" id="CHEBI:33019"/>
        <dbReference type="ChEBI" id="CHEBI:49016"/>
        <dbReference type="ChEBI" id="CHEBI:57287"/>
        <dbReference type="ChEBI" id="CHEBI:82815"/>
        <dbReference type="ChEBI" id="CHEBI:456215"/>
        <dbReference type="EC" id="6.2.1.44"/>
    </reaction>
    <physiologicalReaction direction="left-to-right" evidence="5">
        <dbReference type="Rhea" id="RHEA:43053"/>
    </physiologicalReaction>
</comment>
<accession>A0A1G7PZA8</accession>
<dbReference type="STRING" id="1082479.SAMN05216241_103151"/>
<dbReference type="CDD" id="cd12118">
    <property type="entry name" value="ttLC_FACS_AEE21_like"/>
    <property type="match status" value="1"/>
</dbReference>
<evidence type="ECO:0000256" key="5">
    <source>
        <dbReference type="ARBA" id="ARBA00051915"/>
    </source>
</evidence>
<evidence type="ECO:0000256" key="6">
    <source>
        <dbReference type="ARBA" id="ARBA00066616"/>
    </source>
</evidence>
<dbReference type="EMBL" id="FNCE01000003">
    <property type="protein sequence ID" value="SDF91594.1"/>
    <property type="molecule type" value="Genomic_DNA"/>
</dbReference>
<name>A0A1G7PZA8_9PROT</name>
<gene>
    <name evidence="10" type="ORF">SAMN05216241_103151</name>
</gene>
<dbReference type="PANTHER" id="PTHR43859">
    <property type="entry name" value="ACYL-ACTIVATING ENZYME"/>
    <property type="match status" value="1"/>
</dbReference>
<dbReference type="Pfam" id="PF13193">
    <property type="entry name" value="AMP-binding_C"/>
    <property type="match status" value="1"/>
</dbReference>
<dbReference type="SUPFAM" id="SSF56801">
    <property type="entry name" value="Acetyl-CoA synthetase-like"/>
    <property type="match status" value="1"/>
</dbReference>
<keyword evidence="2" id="KW-0436">Ligase</keyword>
<dbReference type="PROSITE" id="PS00455">
    <property type="entry name" value="AMP_BINDING"/>
    <property type="match status" value="1"/>
</dbReference>
<keyword evidence="4" id="KW-0443">Lipid metabolism</keyword>
<proteinExistence type="inferred from homology"/>
<feature type="domain" description="AMP-dependent synthetase/ligase" evidence="8">
    <location>
        <begin position="26"/>
        <end position="401"/>
    </location>
</feature>
<dbReference type="FunFam" id="3.30.300.30:FF:000008">
    <property type="entry name" value="2,3-dihydroxybenzoate-AMP ligase"/>
    <property type="match status" value="1"/>
</dbReference>
<organism evidence="10 11">
    <name type="scientific">Limimonas halophila</name>
    <dbReference type="NCBI Taxonomy" id="1082479"/>
    <lineage>
        <taxon>Bacteria</taxon>
        <taxon>Pseudomonadati</taxon>
        <taxon>Pseudomonadota</taxon>
        <taxon>Alphaproteobacteria</taxon>
        <taxon>Rhodospirillales</taxon>
        <taxon>Rhodovibrionaceae</taxon>
        <taxon>Limimonas</taxon>
    </lineage>
</organism>